<dbReference type="Gene3D" id="2.60.120.560">
    <property type="entry name" value="Exo-inulinase, domain 1"/>
    <property type="match status" value="1"/>
</dbReference>
<dbReference type="Gene3D" id="2.115.10.20">
    <property type="entry name" value="Glycosyl hydrolase domain, family 43"/>
    <property type="match status" value="1"/>
</dbReference>
<evidence type="ECO:0000256" key="5">
    <source>
        <dbReference type="PIRSR" id="PIRSR606710-1"/>
    </source>
</evidence>
<evidence type="ECO:0000256" key="7">
    <source>
        <dbReference type="RuleBase" id="RU361187"/>
    </source>
</evidence>
<keyword evidence="3" id="KW-0119">Carbohydrate metabolism</keyword>
<dbReference type="InterPro" id="IPR010496">
    <property type="entry name" value="AL/BT2_dom"/>
</dbReference>
<feature type="active site" description="Proton acceptor" evidence="5">
    <location>
        <position position="53"/>
    </location>
</feature>
<protein>
    <submittedName>
        <fullName evidence="10">Endo-1,4-beta-xylanase D</fullName>
    </submittedName>
</protein>
<proteinExistence type="inferred from homology"/>
<dbReference type="STRING" id="158607.A0A2P5IEE3"/>
<dbReference type="SUPFAM" id="SSF75005">
    <property type="entry name" value="Arabinanase/levansucrase/invertase"/>
    <property type="match status" value="1"/>
</dbReference>
<dbReference type="InterPro" id="IPR023296">
    <property type="entry name" value="Glyco_hydro_beta-prop_sf"/>
</dbReference>
<dbReference type="GO" id="GO:0004553">
    <property type="term" value="F:hydrolase activity, hydrolyzing O-glycosyl compounds"/>
    <property type="evidence" value="ECO:0007669"/>
    <property type="project" value="InterPro"/>
</dbReference>
<accession>A0A2P5IEE3</accession>
<organism evidence="10 11">
    <name type="scientific">Diaporthe helianthi</name>
    <dbReference type="NCBI Taxonomy" id="158607"/>
    <lineage>
        <taxon>Eukaryota</taxon>
        <taxon>Fungi</taxon>
        <taxon>Dikarya</taxon>
        <taxon>Ascomycota</taxon>
        <taxon>Pezizomycotina</taxon>
        <taxon>Sordariomycetes</taxon>
        <taxon>Sordariomycetidae</taxon>
        <taxon>Diaporthales</taxon>
        <taxon>Diaporthaceae</taxon>
        <taxon>Diaporthe</taxon>
    </lineage>
</organism>
<dbReference type="InterPro" id="IPR052176">
    <property type="entry name" value="Glycosyl_Hydrlase_43_Enz"/>
</dbReference>
<dbReference type="Proteomes" id="UP000094444">
    <property type="component" value="Unassembled WGS sequence"/>
</dbReference>
<dbReference type="Pfam" id="PF04616">
    <property type="entry name" value="Glyco_hydro_43"/>
    <property type="match status" value="1"/>
</dbReference>
<dbReference type="CDD" id="cd18827">
    <property type="entry name" value="GH43_XlnD-like"/>
    <property type="match status" value="1"/>
</dbReference>
<sequence>MRLSTIVSLLGAAAAASATADKPKALGLDLTTAEAGNPLFDGWYADPEIRVYDGVFWIYATTSIAFKDQKYFDAFSSPDLIHWEKHRNILTAGTIPWGKDSMWAPTSTKGYDGKYYLYFSSHNGVRSKDRPNAGLAVAVADKPEGPYRDALNGARLLDHAIHGANPMDSDAFTDDDGKIYLYFGGGESTVGVLANNMTSFVGLDGDESPKSEADTFKKVTPRPSNYVEGTKVFKRNGTYYLMWSENGYGQPTYQVAYGTSDSPLGPFTPRGLILKQDPTIAVATGHNGVLNIPGTDIWYIAYHRRPLHESKADNRVVALDRMYFDEDGSIKPVRLFVKDNFDDGHLSRHLWQHKSGRWDFVADGKQKEGSKLRGSEDGAQDGLVLMDSHFADLVYDADITLENEGSEAGLTFRTAPLGEKHGPAPFNGYAVWLKAATGEVVLGHQKGKRGIKMTELGKSLVPYVKSGNKNHVRVECKGQKISVFVNAMTAPIISVRDDEDTSGQNGLLVRTGSALFDNVDIRHA</sequence>
<comment type="caution">
    <text evidence="10">The sequence shown here is derived from an EMBL/GenBank/DDBJ whole genome shotgun (WGS) entry which is preliminary data.</text>
</comment>
<dbReference type="PANTHER" id="PTHR43772">
    <property type="entry name" value="ENDO-1,4-BETA-XYLANASE"/>
    <property type="match status" value="1"/>
</dbReference>
<evidence type="ECO:0000259" key="9">
    <source>
        <dbReference type="Pfam" id="PF06439"/>
    </source>
</evidence>
<dbReference type="Pfam" id="PF06439">
    <property type="entry name" value="3keto-disac_hyd"/>
    <property type="match status" value="1"/>
</dbReference>
<keyword evidence="11" id="KW-1185">Reference proteome</keyword>
<evidence type="ECO:0000313" key="11">
    <source>
        <dbReference type="Proteomes" id="UP000094444"/>
    </source>
</evidence>
<name>A0A2P5IEE3_DIAHE</name>
<feature type="site" description="Important for catalytic activity, responsible for pKa modulation of the active site Glu and correct orientation of both the proton donor and substrate" evidence="6">
    <location>
        <position position="168"/>
    </location>
</feature>
<keyword evidence="2 7" id="KW-0378">Hydrolase</keyword>
<keyword evidence="4 7" id="KW-0326">Glycosidase</keyword>
<evidence type="ECO:0000256" key="3">
    <source>
        <dbReference type="ARBA" id="ARBA00023277"/>
    </source>
</evidence>
<dbReference type="GO" id="GO:0045493">
    <property type="term" value="P:xylan catabolic process"/>
    <property type="evidence" value="ECO:0007669"/>
    <property type="project" value="UniProtKB-KW"/>
</dbReference>
<evidence type="ECO:0000256" key="1">
    <source>
        <dbReference type="ARBA" id="ARBA00009865"/>
    </source>
</evidence>
<dbReference type="InParanoid" id="A0A2P5IEE3"/>
<feature type="signal peptide" evidence="8">
    <location>
        <begin position="1"/>
        <end position="20"/>
    </location>
</feature>
<evidence type="ECO:0000256" key="8">
    <source>
        <dbReference type="SAM" id="SignalP"/>
    </source>
</evidence>
<dbReference type="InterPro" id="IPR006710">
    <property type="entry name" value="Glyco_hydro_43"/>
</dbReference>
<gene>
    <name evidence="10" type="ORF">DHEL01_v200740</name>
</gene>
<evidence type="ECO:0000256" key="4">
    <source>
        <dbReference type="ARBA" id="ARBA00023295"/>
    </source>
</evidence>
<feature type="domain" description="3-keto-alpha-glucoside-1,2-lyase/3-keto-2-hydroxy-glucal hydratase" evidence="9">
    <location>
        <begin position="341"/>
        <end position="522"/>
    </location>
</feature>
<dbReference type="AlphaFoldDB" id="A0A2P5IEE3"/>
<evidence type="ECO:0000256" key="2">
    <source>
        <dbReference type="ARBA" id="ARBA00022801"/>
    </source>
</evidence>
<feature type="chain" id="PRO_5015117817" evidence="8">
    <location>
        <begin position="21"/>
        <end position="524"/>
    </location>
</feature>
<feature type="active site" description="Proton donor" evidence="5">
    <location>
        <position position="228"/>
    </location>
</feature>
<keyword evidence="8" id="KW-0732">Signal</keyword>
<reference evidence="10" key="1">
    <citation type="submission" date="2017-09" db="EMBL/GenBank/DDBJ databases">
        <title>Polyketide synthases of a Diaporthe helianthi virulent isolate.</title>
        <authorList>
            <person name="Baroncelli R."/>
        </authorList>
    </citation>
    <scope>NUCLEOTIDE SEQUENCE [LARGE SCALE GENOMIC DNA]</scope>
    <source>
        <strain evidence="10">7/96</strain>
    </source>
</reference>
<evidence type="ECO:0000256" key="6">
    <source>
        <dbReference type="PIRSR" id="PIRSR606710-2"/>
    </source>
</evidence>
<comment type="similarity">
    <text evidence="1 7">Belongs to the glycosyl hydrolase 43 family.</text>
</comment>
<evidence type="ECO:0000313" key="10">
    <source>
        <dbReference type="EMBL" id="POS80873.1"/>
    </source>
</evidence>
<dbReference type="PANTHER" id="PTHR43772:SF2">
    <property type="entry name" value="PUTATIVE (AFU_ORTHOLOGUE AFUA_2G04480)-RELATED"/>
    <property type="match status" value="1"/>
</dbReference>
<dbReference type="EMBL" id="MAVT02000029">
    <property type="protein sequence ID" value="POS80873.1"/>
    <property type="molecule type" value="Genomic_DNA"/>
</dbReference>
<dbReference type="OrthoDB" id="5211809at2759"/>